<organism evidence="2 3">
    <name type="scientific">Prosthecobacter dejongeii</name>
    <dbReference type="NCBI Taxonomy" id="48465"/>
    <lineage>
        <taxon>Bacteria</taxon>
        <taxon>Pseudomonadati</taxon>
        <taxon>Verrucomicrobiota</taxon>
        <taxon>Verrucomicrobiia</taxon>
        <taxon>Verrucomicrobiales</taxon>
        <taxon>Verrucomicrobiaceae</taxon>
        <taxon>Prosthecobacter</taxon>
    </lineage>
</organism>
<keyword evidence="3" id="KW-1185">Reference proteome</keyword>
<comment type="caution">
    <text evidence="2">The sequence shown here is derived from an EMBL/GenBank/DDBJ whole genome shotgun (WGS) entry which is preliminary data.</text>
</comment>
<dbReference type="EMBL" id="JACHIF010000002">
    <property type="protein sequence ID" value="MBB5037252.1"/>
    <property type="molecule type" value="Genomic_DNA"/>
</dbReference>
<dbReference type="AlphaFoldDB" id="A0A7W7YJI6"/>
<keyword evidence="1" id="KW-0812">Transmembrane</keyword>
<accession>A0A7W7YJI6</accession>
<keyword evidence="1" id="KW-1133">Transmembrane helix</keyword>
<evidence type="ECO:0000313" key="3">
    <source>
        <dbReference type="Proteomes" id="UP000534294"/>
    </source>
</evidence>
<evidence type="ECO:0000256" key="1">
    <source>
        <dbReference type="SAM" id="Phobius"/>
    </source>
</evidence>
<gene>
    <name evidence="2" type="ORF">HNQ64_001494</name>
</gene>
<keyword evidence="1" id="KW-0472">Membrane</keyword>
<sequence>MKQERLLTFDWHSNDRSVVRMGLALLVTVVALVSMFIVFRVVTPESRHVDVRPQRVLLLNPNEPAERALIHQAMDRSFGMLPSETAVTGPLKALKMPAFTPSYTKHELKLKPVPSGLAASSRVRPFALDMDVLPPLPAAEPAAKAPPVKRSVLRAVVEGPMAERAPKNLEIPQVPLADITRPRFQVAVGRLGQVLVALPLSASDDTVINQKLHQAITQMHFSPSEKDMEWGQISFRWEGKAP</sequence>
<name>A0A7W7YJI6_9BACT</name>
<dbReference type="RefSeq" id="WP_184206969.1">
    <property type="nucleotide sequence ID" value="NZ_JACHIF010000002.1"/>
</dbReference>
<protein>
    <submittedName>
        <fullName evidence="2">Uncharacterized protein</fullName>
    </submittedName>
</protein>
<feature type="transmembrane region" description="Helical" evidence="1">
    <location>
        <begin position="21"/>
        <end position="42"/>
    </location>
</feature>
<proteinExistence type="predicted"/>
<evidence type="ECO:0000313" key="2">
    <source>
        <dbReference type="EMBL" id="MBB5037252.1"/>
    </source>
</evidence>
<dbReference type="Proteomes" id="UP000534294">
    <property type="component" value="Unassembled WGS sequence"/>
</dbReference>
<reference evidence="2 3" key="1">
    <citation type="submission" date="2020-08" db="EMBL/GenBank/DDBJ databases">
        <title>Genomic Encyclopedia of Type Strains, Phase IV (KMG-IV): sequencing the most valuable type-strain genomes for metagenomic binning, comparative biology and taxonomic classification.</title>
        <authorList>
            <person name="Goeker M."/>
        </authorList>
    </citation>
    <scope>NUCLEOTIDE SEQUENCE [LARGE SCALE GENOMIC DNA]</scope>
    <source>
        <strain evidence="2 3">DSM 12251</strain>
    </source>
</reference>